<evidence type="ECO:0000313" key="1">
    <source>
        <dbReference type="EMBL" id="PIR76055.1"/>
    </source>
</evidence>
<proteinExistence type="predicted"/>
<gene>
    <name evidence="1" type="ORF">COU32_04145</name>
</gene>
<dbReference type="EMBL" id="PFBY01000043">
    <property type="protein sequence ID" value="PIR76055.1"/>
    <property type="molecule type" value="Genomic_DNA"/>
</dbReference>
<dbReference type="SUPFAM" id="SSF55811">
    <property type="entry name" value="Nudix"/>
    <property type="match status" value="1"/>
</dbReference>
<reference evidence="2" key="1">
    <citation type="submission" date="2017-09" db="EMBL/GenBank/DDBJ databases">
        <title>Depth-based differentiation of microbial function through sediment-hosted aquifers and enrichment of novel symbionts in the deep terrestrial subsurface.</title>
        <authorList>
            <person name="Probst A.J."/>
            <person name="Ladd B."/>
            <person name="Jarett J.K."/>
            <person name="Geller-Mcgrath D.E."/>
            <person name="Sieber C.M.K."/>
            <person name="Emerson J.B."/>
            <person name="Anantharaman K."/>
            <person name="Thomas B.C."/>
            <person name="Malmstrom R."/>
            <person name="Stieglmeier M."/>
            <person name="Klingl A."/>
            <person name="Woyke T."/>
            <person name="Ryan C.M."/>
            <person name="Banfield J.F."/>
        </authorList>
    </citation>
    <scope>NUCLEOTIDE SEQUENCE [LARGE SCALE GENOMIC DNA]</scope>
</reference>
<comment type="caution">
    <text evidence="1">The sequence shown here is derived from an EMBL/GenBank/DDBJ whole genome shotgun (WGS) entry which is preliminary data.</text>
</comment>
<accession>A0A2H0TV88</accession>
<evidence type="ECO:0000313" key="2">
    <source>
        <dbReference type="Proteomes" id="UP000231530"/>
    </source>
</evidence>
<dbReference type="InterPro" id="IPR015797">
    <property type="entry name" value="NUDIX_hydrolase-like_dom_sf"/>
</dbReference>
<sequence>MLGYFRMSEIVTTYQLKDLSQPVPMDRDEFYEEQIALAKAGEKPTRSVAVVQVLLFTPDGEIMLQKRSRSKAHNAGMFDKTLGGHIRFGDSSNYTVLAETLQELSVPSFVLDSKDEFEKTYTLLKGHIRDAAFVYFVDSKTYNSKKMFDETERAIANTYYFYLGVFAGSVKPSEREAAGMLYLKKNLLEEKFESQKDHFTEDLSYFLSKYSKKIDEFVQSL</sequence>
<organism evidence="1 2">
    <name type="scientific">Candidatus Magasanikbacteria bacterium CG10_big_fil_rev_8_21_14_0_10_42_10</name>
    <dbReference type="NCBI Taxonomy" id="1974649"/>
    <lineage>
        <taxon>Bacteria</taxon>
        <taxon>Candidatus Magasanikiibacteriota</taxon>
    </lineage>
</organism>
<dbReference type="Gene3D" id="3.90.79.10">
    <property type="entry name" value="Nucleoside Triphosphate Pyrophosphohydrolase"/>
    <property type="match status" value="1"/>
</dbReference>
<protein>
    <submittedName>
        <fullName evidence="1">Uncharacterized protein</fullName>
    </submittedName>
</protein>
<dbReference type="Proteomes" id="UP000231530">
    <property type="component" value="Unassembled WGS sequence"/>
</dbReference>
<dbReference type="AlphaFoldDB" id="A0A2H0TV88"/>
<name>A0A2H0TV88_9BACT</name>